<keyword evidence="5 6" id="KW-0472">Membrane</keyword>
<keyword evidence="3 6" id="KW-0812">Transmembrane</keyword>
<feature type="transmembrane region" description="Helical" evidence="6">
    <location>
        <begin position="121"/>
        <end position="141"/>
    </location>
</feature>
<feature type="transmembrane region" description="Helical" evidence="6">
    <location>
        <begin position="285"/>
        <end position="309"/>
    </location>
</feature>
<dbReference type="AlphaFoldDB" id="A0A644YCH2"/>
<keyword evidence="4 6" id="KW-1133">Transmembrane helix</keyword>
<feature type="transmembrane region" description="Helical" evidence="6">
    <location>
        <begin position="329"/>
        <end position="347"/>
    </location>
</feature>
<evidence type="ECO:0000256" key="6">
    <source>
        <dbReference type="SAM" id="Phobius"/>
    </source>
</evidence>
<protein>
    <recommendedName>
        <fullName evidence="8">ABC transporter permease</fullName>
    </recommendedName>
</protein>
<comment type="caution">
    <text evidence="7">The sequence shown here is derived from an EMBL/GenBank/DDBJ whole genome shotgun (WGS) entry which is preliminary data.</text>
</comment>
<evidence type="ECO:0008006" key="8">
    <source>
        <dbReference type="Google" id="ProtNLM"/>
    </source>
</evidence>
<dbReference type="GO" id="GO:0022857">
    <property type="term" value="F:transmembrane transporter activity"/>
    <property type="evidence" value="ECO:0007669"/>
    <property type="project" value="InterPro"/>
</dbReference>
<feature type="transmembrane region" description="Helical" evidence="6">
    <location>
        <begin position="96"/>
        <end position="115"/>
    </location>
</feature>
<feature type="transmembrane region" description="Helical" evidence="6">
    <location>
        <begin position="201"/>
        <end position="219"/>
    </location>
</feature>
<evidence type="ECO:0000313" key="7">
    <source>
        <dbReference type="EMBL" id="MPM24233.1"/>
    </source>
</evidence>
<evidence type="ECO:0000256" key="5">
    <source>
        <dbReference type="ARBA" id="ARBA00023136"/>
    </source>
</evidence>
<dbReference type="EMBL" id="VSSQ01004216">
    <property type="protein sequence ID" value="MPM24233.1"/>
    <property type="molecule type" value="Genomic_DNA"/>
</dbReference>
<organism evidence="7">
    <name type="scientific">bioreactor metagenome</name>
    <dbReference type="NCBI Taxonomy" id="1076179"/>
    <lineage>
        <taxon>unclassified sequences</taxon>
        <taxon>metagenomes</taxon>
        <taxon>ecological metagenomes</taxon>
    </lineage>
</organism>
<evidence type="ECO:0000256" key="4">
    <source>
        <dbReference type="ARBA" id="ARBA00022989"/>
    </source>
</evidence>
<dbReference type="InterPro" id="IPR001851">
    <property type="entry name" value="ABC_transp_permease"/>
</dbReference>
<comment type="subcellular location">
    <subcellularLocation>
        <location evidence="1">Cell membrane</location>
        <topology evidence="1">Multi-pass membrane protein</topology>
    </subcellularLocation>
</comment>
<keyword evidence="2" id="KW-1003">Cell membrane</keyword>
<dbReference type="PANTHER" id="PTHR47089">
    <property type="entry name" value="ABC TRANSPORTER, PERMEASE PROTEIN"/>
    <property type="match status" value="1"/>
</dbReference>
<evidence type="ECO:0000256" key="2">
    <source>
        <dbReference type="ARBA" id="ARBA00022475"/>
    </source>
</evidence>
<feature type="transmembrane region" description="Helical" evidence="6">
    <location>
        <begin position="250"/>
        <end position="273"/>
    </location>
</feature>
<sequence length="366" mass="39259">MNKRTQKLLQSDGSVSVLVVLLGFLVGTILVALVGKNPLNMYKALLQSLSGYNIDNGRMNVRYIGETLNYSVPFILCGLSMGFAKRVGLFNIGGEGQYIMGMTVAQAVALLGPQIQTLHWMLAILSAIVIGALWGGVVGVLKAKYEVSEVVSTIMLNYVALYLSRIICLQLPGATTYKTANFPQTALIGNTFFQKITNNSLLNNGIFMMIIAVVVYWFIMEKTSLGYGMRATGFNKDAARASGIPVVKSISISMAISGAFAGLAGGIVALGSFKYGRVISGMDGYGFDGIAVALVGNCTALGTTLAGLLFGMLKNAQALMQGKQIPKEITFIIQGLIVIFIALRSALKLYQEYLDKKQLQKEVGVK</sequence>
<dbReference type="Pfam" id="PF02653">
    <property type="entry name" value="BPD_transp_2"/>
    <property type="match status" value="1"/>
</dbReference>
<dbReference type="CDD" id="cd06580">
    <property type="entry name" value="TM_PBP1_transp_TpRbsC_like"/>
    <property type="match status" value="1"/>
</dbReference>
<dbReference type="PANTHER" id="PTHR47089:SF1">
    <property type="entry name" value="GUANOSINE ABC TRANSPORTER PERMEASE PROTEIN NUPP"/>
    <property type="match status" value="1"/>
</dbReference>
<dbReference type="GO" id="GO:0005886">
    <property type="term" value="C:plasma membrane"/>
    <property type="evidence" value="ECO:0007669"/>
    <property type="project" value="UniProtKB-SubCell"/>
</dbReference>
<feature type="transmembrane region" description="Helical" evidence="6">
    <location>
        <begin position="12"/>
        <end position="35"/>
    </location>
</feature>
<accession>A0A644YCH2</accession>
<evidence type="ECO:0000256" key="1">
    <source>
        <dbReference type="ARBA" id="ARBA00004651"/>
    </source>
</evidence>
<gene>
    <name evidence="7" type="ORF">SDC9_70714</name>
</gene>
<reference evidence="7" key="1">
    <citation type="submission" date="2019-08" db="EMBL/GenBank/DDBJ databases">
        <authorList>
            <person name="Kucharzyk K."/>
            <person name="Murdoch R.W."/>
            <person name="Higgins S."/>
            <person name="Loffler F."/>
        </authorList>
    </citation>
    <scope>NUCLEOTIDE SEQUENCE</scope>
</reference>
<evidence type="ECO:0000256" key="3">
    <source>
        <dbReference type="ARBA" id="ARBA00022692"/>
    </source>
</evidence>
<name>A0A644YCH2_9ZZZZ</name>
<proteinExistence type="predicted"/>